<proteinExistence type="predicted"/>
<organism evidence="4 5">
    <name type="scientific">Bifidobacterium animalis subsp. animalis IM386</name>
    <dbReference type="NCBI Taxonomy" id="1402194"/>
    <lineage>
        <taxon>Bacteria</taxon>
        <taxon>Bacillati</taxon>
        <taxon>Actinomycetota</taxon>
        <taxon>Actinomycetes</taxon>
        <taxon>Bifidobacteriales</taxon>
        <taxon>Bifidobacteriaceae</taxon>
        <taxon>Bifidobacterium</taxon>
    </lineage>
</organism>
<reference evidence="4 5" key="1">
    <citation type="submission" date="2013-10" db="EMBL/GenBank/DDBJ databases">
        <authorList>
            <person name="Manrique M."/>
        </authorList>
    </citation>
    <scope>NUCLEOTIDE SEQUENCE [LARGE SCALE GENOMIC DNA]</scope>
    <source>
        <strain evidence="4 5">IM386</strain>
    </source>
</reference>
<keyword evidence="1" id="KW-0378">Hydrolase</keyword>
<dbReference type="RefSeq" id="WP_014697600.1">
    <property type="nucleotide sequence ID" value="NZ_CBUQ010000007.1"/>
</dbReference>
<sequence length="234" mass="26877">MEPYARHVTLVRHGRTSYNRQGLVQGSIDIPLDEVGLWQVNQSAQSLIKLYVLPDPSRHQLVVSSDLERSMQTAHAFADRLGLEVHADERLRERHFGEFEGRSGAYLQANFPQDFDSWCRGMGGEMNHGAESHEHAGARGMEAMNDWAHECDDDTDLFVFSHGALIENALQVLFGIERRYPDFISLTSMRNAHWARLRRADIDMDNRWIMEDYNHGPALADTQYWERPDTLPAK</sequence>
<dbReference type="GO" id="GO:0004331">
    <property type="term" value="F:fructose-2,6-bisphosphate 2-phosphatase activity"/>
    <property type="evidence" value="ECO:0007669"/>
    <property type="project" value="TreeGrafter"/>
</dbReference>
<dbReference type="AlphaFoldDB" id="A0AAV2W307"/>
<dbReference type="PANTHER" id="PTHR46517">
    <property type="entry name" value="FRUCTOSE-2,6-BISPHOSPHATASE TIGAR"/>
    <property type="match status" value="1"/>
</dbReference>
<feature type="active site" description="Proton donor/acceptor" evidence="2">
    <location>
        <position position="93"/>
    </location>
</feature>
<protein>
    <recommendedName>
        <fullName evidence="6">Phosphoglycerate mutase</fullName>
    </recommendedName>
</protein>
<comment type="caution">
    <text evidence="4">The sequence shown here is derived from an EMBL/GenBank/DDBJ whole genome shotgun (WGS) entry which is preliminary data.</text>
</comment>
<evidence type="ECO:0000256" key="2">
    <source>
        <dbReference type="PIRSR" id="PIRSR613078-1"/>
    </source>
</evidence>
<dbReference type="InterPro" id="IPR051695">
    <property type="entry name" value="Phosphoglycerate_Mutase"/>
</dbReference>
<evidence type="ECO:0000313" key="5">
    <source>
        <dbReference type="Proteomes" id="UP000035645"/>
    </source>
</evidence>
<dbReference type="Proteomes" id="UP000035645">
    <property type="component" value="Unassembled WGS sequence"/>
</dbReference>
<dbReference type="GO" id="GO:0045820">
    <property type="term" value="P:negative regulation of glycolytic process"/>
    <property type="evidence" value="ECO:0007669"/>
    <property type="project" value="TreeGrafter"/>
</dbReference>
<evidence type="ECO:0000256" key="1">
    <source>
        <dbReference type="ARBA" id="ARBA00022801"/>
    </source>
</evidence>
<dbReference type="GO" id="GO:0005829">
    <property type="term" value="C:cytosol"/>
    <property type="evidence" value="ECO:0007669"/>
    <property type="project" value="TreeGrafter"/>
</dbReference>
<dbReference type="SUPFAM" id="SSF53254">
    <property type="entry name" value="Phosphoglycerate mutase-like"/>
    <property type="match status" value="1"/>
</dbReference>
<dbReference type="Gene3D" id="3.40.50.1240">
    <property type="entry name" value="Phosphoglycerate mutase-like"/>
    <property type="match status" value="1"/>
</dbReference>
<dbReference type="Pfam" id="PF00300">
    <property type="entry name" value="His_Phos_1"/>
    <property type="match status" value="1"/>
</dbReference>
<evidence type="ECO:0000256" key="3">
    <source>
        <dbReference type="PIRSR" id="PIRSR613078-2"/>
    </source>
</evidence>
<name>A0AAV2W307_9BIFI</name>
<feature type="active site" description="Tele-phosphohistidine intermediate" evidence="2">
    <location>
        <position position="13"/>
    </location>
</feature>
<dbReference type="EMBL" id="CBUQ010000007">
    <property type="protein sequence ID" value="CDI67706.1"/>
    <property type="molecule type" value="Genomic_DNA"/>
</dbReference>
<dbReference type="PANTHER" id="PTHR46517:SF1">
    <property type="entry name" value="FRUCTOSE-2,6-BISPHOSPHATASE TIGAR"/>
    <property type="match status" value="1"/>
</dbReference>
<reference evidence="4 5" key="2">
    <citation type="submission" date="2015-01" db="EMBL/GenBank/DDBJ databases">
        <title>Genome sequence of a Bifidobacterium animalis strain.</title>
        <authorList>
            <person name="Bogovic-Matijasic B."/>
            <person name="Hacin B."/>
            <person name="Citar M."/>
            <person name="Svigelj K."/>
            <person name="Stempelj M."/>
            <person name="Rogelj I."/>
        </authorList>
    </citation>
    <scope>NUCLEOTIDE SEQUENCE [LARGE SCALE GENOMIC DNA]</scope>
    <source>
        <strain evidence="4 5">IM386</strain>
    </source>
</reference>
<dbReference type="SMART" id="SM00855">
    <property type="entry name" value="PGAM"/>
    <property type="match status" value="1"/>
</dbReference>
<dbReference type="GO" id="GO:0043456">
    <property type="term" value="P:regulation of pentose-phosphate shunt"/>
    <property type="evidence" value="ECO:0007669"/>
    <property type="project" value="TreeGrafter"/>
</dbReference>
<dbReference type="InterPro" id="IPR029033">
    <property type="entry name" value="His_PPase_superfam"/>
</dbReference>
<gene>
    <name evidence="4" type="ORF">BANIM336_01027</name>
</gene>
<feature type="binding site" evidence="3">
    <location>
        <position position="69"/>
    </location>
    <ligand>
        <name>substrate</name>
    </ligand>
</feature>
<feature type="binding site" evidence="3">
    <location>
        <begin position="12"/>
        <end position="19"/>
    </location>
    <ligand>
        <name>substrate</name>
    </ligand>
</feature>
<dbReference type="InterPro" id="IPR013078">
    <property type="entry name" value="His_Pase_superF_clade-1"/>
</dbReference>
<accession>A0AAV2W307</accession>
<dbReference type="CDD" id="cd07067">
    <property type="entry name" value="HP_PGM_like"/>
    <property type="match status" value="1"/>
</dbReference>
<evidence type="ECO:0000313" key="4">
    <source>
        <dbReference type="EMBL" id="CDI67706.1"/>
    </source>
</evidence>
<evidence type="ECO:0008006" key="6">
    <source>
        <dbReference type="Google" id="ProtNLM"/>
    </source>
</evidence>